<dbReference type="PANTHER" id="PTHR43467:SF2">
    <property type="entry name" value="COBALT-PRECORRIN-2 C(20)-METHYLTRANSFERASE"/>
    <property type="match status" value="1"/>
</dbReference>
<dbReference type="OrthoDB" id="9804789at2"/>
<dbReference type="PIRSF" id="PIRSF036427">
    <property type="entry name" value="Precrrn-2_mtase"/>
    <property type="match status" value="1"/>
</dbReference>
<dbReference type="GO" id="GO:0030788">
    <property type="term" value="F:precorrin-2 C20-methyltransferase activity"/>
    <property type="evidence" value="ECO:0007669"/>
    <property type="project" value="UniProtKB-EC"/>
</dbReference>
<dbReference type="CDD" id="cd11645">
    <property type="entry name" value="Precorrin_2_C20_MT"/>
    <property type="match status" value="1"/>
</dbReference>
<dbReference type="Gene3D" id="3.30.950.10">
    <property type="entry name" value="Methyltransferase, Cobalt-precorrin-4 Transmethylase, Domain 2"/>
    <property type="match status" value="1"/>
</dbReference>
<keyword evidence="6" id="KW-0949">S-adenosyl-L-methionine</keyword>
<dbReference type="NCBIfam" id="TIGR01467">
    <property type="entry name" value="cobI_cbiL"/>
    <property type="match status" value="1"/>
</dbReference>
<dbReference type="EC" id="2.1.1.151" evidence="8"/>
<keyword evidence="3" id="KW-0169">Cobalamin biosynthesis</keyword>
<organism evidence="8 9">
    <name type="scientific">Acetobacter pasteurianus</name>
    <name type="common">Acetobacter turbidans</name>
    <dbReference type="NCBI Taxonomy" id="438"/>
    <lineage>
        <taxon>Bacteria</taxon>
        <taxon>Pseudomonadati</taxon>
        <taxon>Pseudomonadota</taxon>
        <taxon>Alphaproteobacteria</taxon>
        <taxon>Acetobacterales</taxon>
        <taxon>Acetobacteraceae</taxon>
        <taxon>Acetobacter</taxon>
    </lineage>
</organism>
<dbReference type="InterPro" id="IPR035996">
    <property type="entry name" value="4pyrrol_Methylase_sf"/>
</dbReference>
<dbReference type="InterPro" id="IPR012382">
    <property type="entry name" value="CobI/CbiL"/>
</dbReference>
<keyword evidence="5 8" id="KW-0808">Transferase</keyword>
<comment type="similarity">
    <text evidence="2 7">Belongs to the precorrin methyltransferase family.</text>
</comment>
<dbReference type="GO" id="GO:0032259">
    <property type="term" value="P:methylation"/>
    <property type="evidence" value="ECO:0007669"/>
    <property type="project" value="UniProtKB-KW"/>
</dbReference>
<comment type="pathway">
    <text evidence="1">Cofactor biosynthesis; adenosylcobalamin biosynthesis.</text>
</comment>
<evidence type="ECO:0000256" key="7">
    <source>
        <dbReference type="PIRNR" id="PIRNR036427"/>
    </source>
</evidence>
<evidence type="ECO:0000256" key="5">
    <source>
        <dbReference type="ARBA" id="ARBA00022679"/>
    </source>
</evidence>
<dbReference type="GO" id="GO:0009236">
    <property type="term" value="P:cobalamin biosynthetic process"/>
    <property type="evidence" value="ECO:0007669"/>
    <property type="project" value="UniProtKB-UniRule"/>
</dbReference>
<evidence type="ECO:0000313" key="9">
    <source>
        <dbReference type="Proteomes" id="UP000093796"/>
    </source>
</evidence>
<dbReference type="InterPro" id="IPR006364">
    <property type="entry name" value="CobI/CbiL/CobIJ_dom"/>
</dbReference>
<dbReference type="Proteomes" id="UP000093796">
    <property type="component" value="Unassembled WGS sequence"/>
</dbReference>
<dbReference type="InterPro" id="IPR000878">
    <property type="entry name" value="4pyrrol_Mease"/>
</dbReference>
<reference evidence="8 9" key="1">
    <citation type="submission" date="2016-05" db="EMBL/GenBank/DDBJ databases">
        <title>Genome sequencing of Acetobacter pasteurianus strain SRCM100623.</title>
        <authorList>
            <person name="Song Y.R."/>
        </authorList>
    </citation>
    <scope>NUCLEOTIDE SEQUENCE [LARGE SCALE GENOMIC DNA]</scope>
    <source>
        <strain evidence="8 9">SRCM100623</strain>
    </source>
</reference>
<keyword evidence="4 8" id="KW-0489">Methyltransferase</keyword>
<accession>A0A1A0CG36</accession>
<name>A0A1A0CG36_ACEPA</name>
<dbReference type="InterPro" id="IPR014776">
    <property type="entry name" value="4pyrrole_Mease_sub2"/>
</dbReference>
<evidence type="ECO:0000256" key="4">
    <source>
        <dbReference type="ARBA" id="ARBA00022603"/>
    </source>
</evidence>
<dbReference type="GO" id="GO:0043781">
    <property type="term" value="F:cobalt-factor II C20-methyltransferase activity"/>
    <property type="evidence" value="ECO:0007669"/>
    <property type="project" value="UniProtKB-EC"/>
</dbReference>
<dbReference type="PANTHER" id="PTHR43467">
    <property type="entry name" value="COBALT-PRECORRIN-2 C(20)-METHYLTRANSFERASE"/>
    <property type="match status" value="1"/>
</dbReference>
<comment type="caution">
    <text evidence="8">The sequence shown here is derived from an EMBL/GenBank/DDBJ whole genome shotgun (WGS) entry which is preliminary data.</text>
</comment>
<evidence type="ECO:0000256" key="1">
    <source>
        <dbReference type="ARBA" id="ARBA00004953"/>
    </source>
</evidence>
<dbReference type="AlphaFoldDB" id="A0A1A0CG36"/>
<dbReference type="UniPathway" id="UPA00148"/>
<evidence type="ECO:0000256" key="6">
    <source>
        <dbReference type="ARBA" id="ARBA00022691"/>
    </source>
</evidence>
<dbReference type="Pfam" id="PF00590">
    <property type="entry name" value="TP_methylase"/>
    <property type="match status" value="1"/>
</dbReference>
<dbReference type="NCBIfam" id="NF004647">
    <property type="entry name" value="PRK05990.1"/>
    <property type="match status" value="1"/>
</dbReference>
<dbReference type="SUPFAM" id="SSF53790">
    <property type="entry name" value="Tetrapyrrole methylase"/>
    <property type="match status" value="1"/>
</dbReference>
<protein>
    <submittedName>
        <fullName evidence="8">Precorrin-2 C(20)-methyltransferase</fullName>
        <ecNumber evidence="8">2.1.1.130</ecNumber>
        <ecNumber evidence="8">2.1.1.151</ecNumber>
    </submittedName>
</protein>
<gene>
    <name evidence="8" type="ORF">SRCM100623_02669</name>
</gene>
<dbReference type="eggNOG" id="COG2243">
    <property type="taxonomic scope" value="Bacteria"/>
</dbReference>
<dbReference type="PATRIC" id="fig|438.15.peg.2961"/>
<dbReference type="InterPro" id="IPR014777">
    <property type="entry name" value="4pyrrole_Mease_sub1"/>
</dbReference>
<dbReference type="RefSeq" id="WP_003630818.1">
    <property type="nucleotide sequence ID" value="NZ_LYUD01000154.1"/>
</dbReference>
<dbReference type="Gene3D" id="3.40.1010.10">
    <property type="entry name" value="Cobalt-precorrin-4 Transmethylase, Domain 1"/>
    <property type="match status" value="1"/>
</dbReference>
<evidence type="ECO:0000256" key="3">
    <source>
        <dbReference type="ARBA" id="ARBA00022573"/>
    </source>
</evidence>
<proteinExistence type="inferred from homology"/>
<dbReference type="EC" id="2.1.1.130" evidence="8"/>
<evidence type="ECO:0000256" key="2">
    <source>
        <dbReference type="ARBA" id="ARBA00005879"/>
    </source>
</evidence>
<dbReference type="EMBL" id="LYUD01000154">
    <property type="protein sequence ID" value="OAZ61581.1"/>
    <property type="molecule type" value="Genomic_DNA"/>
</dbReference>
<evidence type="ECO:0000313" key="8">
    <source>
        <dbReference type="EMBL" id="OAZ61581.1"/>
    </source>
</evidence>
<sequence length="241" mass="26795">MTRGRLQVVGVGPGDPELMTVRAVRLVQAAKVVAYFCRHDRPGHARTIARAHIAPDAEELRLEYPFTTEISVANPAYHGGMGQFYDECAHKLAQRLDKGQDVVLLCEGDPFLYGSAMYLFDRLKAGFETEVVPGIMAMNGCWTQAHLPITHGDDVLCVLPATLPEEKLTNWLEQADAAVIMKTGRNMPQVRRALEKAGRLEDAVYVERGTQENTRMCALQEQEDSVPYFSLVLLPGRKGVR</sequence>